<sequence length="185" mass="21034">MDERRISRRGNTRGLIDRFAVSVGLPEYGVSLFAVCNDPEPDELISDNDEAAEEKKKTFCRICLCSDRKLYAIPPQNRATFKDVLEKEKEGEEEIPQRVCFDCNARMTSCTTFMNRALQTNSLLYAIIRPFANVSEPPNGPGIPRYIAHRPRRTPGRFNPSDDSFRNGPRRLSLCLLPPDSTRIP</sequence>
<accession>A0ACC2Q3A3</accession>
<proteinExistence type="predicted"/>
<reference evidence="1" key="1">
    <citation type="submission" date="2023-03" db="EMBL/GenBank/DDBJ databases">
        <title>Chromosome-level genomes of two armyworms, Mythimna separata and Mythimna loreyi, provide insights into the biosynthesis and reception of sex pheromones.</title>
        <authorList>
            <person name="Zhao H."/>
        </authorList>
    </citation>
    <scope>NUCLEOTIDE SEQUENCE</scope>
    <source>
        <strain evidence="1">BeijingLab</strain>
    </source>
</reference>
<evidence type="ECO:0000313" key="2">
    <source>
        <dbReference type="Proteomes" id="UP001231649"/>
    </source>
</evidence>
<evidence type="ECO:0000313" key="1">
    <source>
        <dbReference type="EMBL" id="KAJ8704941.1"/>
    </source>
</evidence>
<dbReference type="EMBL" id="CM056806">
    <property type="protein sequence ID" value="KAJ8704941.1"/>
    <property type="molecule type" value="Genomic_DNA"/>
</dbReference>
<keyword evidence="2" id="KW-1185">Reference proteome</keyword>
<name>A0ACC2Q3A3_9NEOP</name>
<protein>
    <submittedName>
        <fullName evidence="1">Uncharacterized protein</fullName>
    </submittedName>
</protein>
<dbReference type="Proteomes" id="UP001231649">
    <property type="component" value="Chromosome 30"/>
</dbReference>
<organism evidence="1 2">
    <name type="scientific">Mythimna loreyi</name>
    <dbReference type="NCBI Taxonomy" id="667449"/>
    <lineage>
        <taxon>Eukaryota</taxon>
        <taxon>Metazoa</taxon>
        <taxon>Ecdysozoa</taxon>
        <taxon>Arthropoda</taxon>
        <taxon>Hexapoda</taxon>
        <taxon>Insecta</taxon>
        <taxon>Pterygota</taxon>
        <taxon>Neoptera</taxon>
        <taxon>Endopterygota</taxon>
        <taxon>Lepidoptera</taxon>
        <taxon>Glossata</taxon>
        <taxon>Ditrysia</taxon>
        <taxon>Noctuoidea</taxon>
        <taxon>Noctuidae</taxon>
        <taxon>Noctuinae</taxon>
        <taxon>Hadenini</taxon>
        <taxon>Mythimna</taxon>
    </lineage>
</organism>
<gene>
    <name evidence="1" type="ORF">PYW08_012261</name>
</gene>
<comment type="caution">
    <text evidence="1">The sequence shown here is derived from an EMBL/GenBank/DDBJ whole genome shotgun (WGS) entry which is preliminary data.</text>
</comment>